<keyword evidence="1" id="KW-0596">Phosphopantetheine</keyword>
<evidence type="ECO:0000313" key="5">
    <source>
        <dbReference type="EMBL" id="KAF0715251.1"/>
    </source>
</evidence>
<feature type="domain" description="Carrier" evidence="4">
    <location>
        <begin position="4043"/>
        <end position="4119"/>
    </location>
</feature>
<accession>A0A6A4ZQ77</accession>
<protein>
    <recommendedName>
        <fullName evidence="4">Carrier domain-containing protein</fullName>
    </recommendedName>
</protein>
<dbReference type="OrthoDB" id="79030at2759"/>
<dbReference type="FunFam" id="3.40.50.980:FF:000001">
    <property type="entry name" value="Non-ribosomal peptide synthetase"/>
    <property type="match status" value="2"/>
</dbReference>
<dbReference type="GO" id="GO:0005737">
    <property type="term" value="C:cytoplasm"/>
    <property type="evidence" value="ECO:0007669"/>
    <property type="project" value="TreeGrafter"/>
</dbReference>
<dbReference type="Pfam" id="PF00550">
    <property type="entry name" value="PP-binding"/>
    <property type="match status" value="4"/>
</dbReference>
<dbReference type="InterPro" id="IPR023213">
    <property type="entry name" value="CAT-like_dom_sf"/>
</dbReference>
<dbReference type="InterPro" id="IPR000873">
    <property type="entry name" value="AMP-dep_synth/lig_dom"/>
</dbReference>
<dbReference type="SMART" id="SM00823">
    <property type="entry name" value="PKS_PP"/>
    <property type="match status" value="4"/>
</dbReference>
<dbReference type="Gene3D" id="3.30.559.30">
    <property type="entry name" value="Nonribosomal peptide synthetase, condensation domain"/>
    <property type="match status" value="5"/>
</dbReference>
<proteinExistence type="predicted"/>
<dbReference type="PROSITE" id="PS50075">
    <property type="entry name" value="CARRIER"/>
    <property type="match status" value="4"/>
</dbReference>
<dbReference type="NCBIfam" id="NF003417">
    <property type="entry name" value="PRK04813.1"/>
    <property type="match status" value="5"/>
</dbReference>
<evidence type="ECO:0000256" key="3">
    <source>
        <dbReference type="ARBA" id="ARBA00022598"/>
    </source>
</evidence>
<keyword evidence="2" id="KW-0597">Phosphoprotein</keyword>
<dbReference type="InterPro" id="IPR006162">
    <property type="entry name" value="Ppantetheine_attach_site"/>
</dbReference>
<dbReference type="EMBL" id="VJMH01000609">
    <property type="protein sequence ID" value="KAF0715251.1"/>
    <property type="molecule type" value="Genomic_DNA"/>
</dbReference>
<dbReference type="InterPro" id="IPR020845">
    <property type="entry name" value="AMP-binding_CS"/>
</dbReference>
<dbReference type="Pfam" id="PF00501">
    <property type="entry name" value="AMP-binding"/>
    <property type="match status" value="5"/>
</dbReference>
<dbReference type="PANTHER" id="PTHR45527">
    <property type="entry name" value="NONRIBOSOMAL PEPTIDE SYNTHETASE"/>
    <property type="match status" value="1"/>
</dbReference>
<dbReference type="Gene3D" id="3.30.300.30">
    <property type="match status" value="4"/>
</dbReference>
<dbReference type="Gene3D" id="1.10.1200.10">
    <property type="entry name" value="ACP-like"/>
    <property type="match status" value="4"/>
</dbReference>
<dbReference type="SUPFAM" id="SSF56801">
    <property type="entry name" value="Acetyl-CoA synthetase-like"/>
    <property type="match status" value="5"/>
</dbReference>
<gene>
    <name evidence="5" type="ORF">As57867_003473</name>
</gene>
<feature type="domain" description="Carrier" evidence="4">
    <location>
        <begin position="1989"/>
        <end position="2065"/>
    </location>
</feature>
<dbReference type="InterPro" id="IPR020806">
    <property type="entry name" value="PKS_PP-bd"/>
</dbReference>
<dbReference type="Gene3D" id="3.30.559.10">
    <property type="entry name" value="Chloramphenicol acetyltransferase-like domain"/>
    <property type="match status" value="5"/>
</dbReference>
<comment type="caution">
    <text evidence="5">The sequence shown here is derived from an EMBL/GenBank/DDBJ whole genome shotgun (WGS) entry which is preliminary data.</text>
</comment>
<dbReference type="CDD" id="cd19545">
    <property type="entry name" value="FUM14_C_NRPS-like"/>
    <property type="match status" value="1"/>
</dbReference>
<dbReference type="InterPro" id="IPR045851">
    <property type="entry name" value="AMP-bd_C_sf"/>
</dbReference>
<dbReference type="PANTHER" id="PTHR45527:SF1">
    <property type="entry name" value="FATTY ACID SYNTHASE"/>
    <property type="match status" value="1"/>
</dbReference>
<dbReference type="PROSITE" id="PS00455">
    <property type="entry name" value="AMP_BINDING"/>
    <property type="match status" value="4"/>
</dbReference>
<dbReference type="Pfam" id="PF00668">
    <property type="entry name" value="Condensation"/>
    <property type="match status" value="5"/>
</dbReference>
<dbReference type="Gene3D" id="2.30.38.10">
    <property type="entry name" value="Luciferase, Domain 3"/>
    <property type="match status" value="1"/>
</dbReference>
<dbReference type="InterPro" id="IPR042099">
    <property type="entry name" value="ANL_N_sf"/>
</dbReference>
<dbReference type="PROSITE" id="PS00012">
    <property type="entry name" value="PHOSPHOPANTETHEINE"/>
    <property type="match status" value="1"/>
</dbReference>
<dbReference type="InterPro" id="IPR009081">
    <property type="entry name" value="PP-bd_ACP"/>
</dbReference>
<feature type="non-terminal residue" evidence="5">
    <location>
        <position position="4680"/>
    </location>
</feature>
<name>A0A6A4ZQ77_9STRA</name>
<reference evidence="5" key="1">
    <citation type="submission" date="2019-06" db="EMBL/GenBank/DDBJ databases">
        <title>Genomics analysis of Aphanomyces spp. identifies a new class of oomycete effector associated with host adaptation.</title>
        <authorList>
            <person name="Gaulin E."/>
        </authorList>
    </citation>
    <scope>NUCLEOTIDE SEQUENCE</scope>
    <source>
        <strain evidence="5">CBS 578.67</strain>
    </source>
</reference>
<dbReference type="CDD" id="cd19542">
    <property type="entry name" value="CT_NRPS-like"/>
    <property type="match status" value="2"/>
</dbReference>
<keyword evidence="3" id="KW-0436">Ligase</keyword>
<dbReference type="GO" id="GO:0016874">
    <property type="term" value="F:ligase activity"/>
    <property type="evidence" value="ECO:0007669"/>
    <property type="project" value="UniProtKB-KW"/>
</dbReference>
<dbReference type="SUPFAM" id="SSF52777">
    <property type="entry name" value="CoA-dependent acyltransferases"/>
    <property type="match status" value="10"/>
</dbReference>
<evidence type="ECO:0000256" key="2">
    <source>
        <dbReference type="ARBA" id="ARBA00022553"/>
    </source>
</evidence>
<feature type="domain" description="Carrier" evidence="4">
    <location>
        <begin position="3015"/>
        <end position="3095"/>
    </location>
</feature>
<feature type="domain" description="Carrier" evidence="4">
    <location>
        <begin position="508"/>
        <end position="584"/>
    </location>
</feature>
<dbReference type="Gene3D" id="3.40.50.12780">
    <property type="entry name" value="N-terminal domain of ligase-like"/>
    <property type="match status" value="4"/>
</dbReference>
<dbReference type="NCBIfam" id="TIGR01733">
    <property type="entry name" value="AA-adenyl-dom"/>
    <property type="match status" value="4"/>
</dbReference>
<sequence length="4680" mass="512934">MSKIPQSQVTVSLCFGPPAALPHDLVHHAFEAHARATPDRRAIEFEHDWLTYGQLNDQANTLASSLASVVTAGASRVAVLMERCLEFPIGLLAAAKVGAAMMPLDATFPTSRLAFMLSDADARALITTDAYADRVAELELSIPVFFIRSQDLAAAPKSFVPTQMASRTDEAYIVYTSGSTGKPKGVPVLHQGAVNTMVHRSAESGFVAGARIMQFMAIGFDGFQWDLWKTLSNGATLVFRSDQHGLEIMFTVDAITCTPTALGLLGHPSQYPLLKAVSVAGEACPASLKDLWAPHVTSFMNLYGPSECAIMTHGQQLFTDSAITIGATIENVNCYILDDAQRPVPLGTMGEIYLGGVCVSPGYINLPDQTTERFMVDPFVQNKRDLMFRTGDMGKMLPNGTFEIMGRQDTQVKLKGYRIELEEVAEAMMQHPQVVSAAAIVKDKTHIVGYFTPATVNVHALQETVASHLPVYMIPAVWVGLDSMPQNVNGKIDKKALASLAVPVHVEALETELETRLAKVWAQVLGVKPAEIGRSTSFFALGGDSISATRLVAKAKTEGFLLTTSAVLKHPRLAHMVNAAKLMDDTTVLTTYDASISGDVPLTPIQHLNFNHPWKNIHFWNQSMILKARQPLVHDALMVSVAQLIARHDMLRGRFRYAAKTGWSQYVQPMSDAAEAVNLAFVAVAHLALLDDAVLAKERSLHLIDGPLYAVTVFELPTGDQYLHFAIHHTLVDLVSYRILADDLQLLLTRQPLGPKSMSFKEWSERLSTQALSWDASLWADYMTDDVAPPATSLSLKKIKASGVLKASITANIDAVDNIYGTNVQELALAALTAAFAELQDSQSIEGCQLPLMLEGHGREPWDTSIDISSTVGWFTSLYPIVFAATTNVSSLLRQVKQRIRAVPHGALSYGAIKYLTPLTDTTSAIKSHRHHNIAFNYAGRFQEMDAEDGLFERFRSADDVVGPDEADYIPGNIYLHHEGHDLVLDISVAEWQMSRGDVEEWIARWSDWMGRIVEHCLDPTTIGGRTLSDVPLLGSTDVVDAVEAELLSTLNLRPLDVEDIYPATPMQAGMLYAMIQDPQEYVLQSTFDLAGGLAFAQFQSYWKQLADQESLLRTVFVSTAHGLFQAVTKNDLSTWTMLPETWSIEDVAAKTKAFSQADCARGFTLGSNSYNRFTGIQLSDGSVRVIWTTHHAVMDGWSGALIVSRLKSLAYGYTLQHSHTTFKDYIEWLARQDKSAAASFWKAYLADVHHASSLGLAKPHPSTIQDAKYNKISLDNIRLPGLKAVSDALEVTASSVFQAAWAMVLHQYTRASYVKFGSVVSGRDIDLDGVESIVGVLTNTVPVLARISANTTVSDLILTLHANATELTAQSHSSLVDIKQWIQSESELFDTIFNFGNYSTAALDPKTSSSHSLSFHEGEEFMDSTVGIAVYPIQDHFRLDFSHKVRDVDRTVMTFLCERFVDALSKITNGDFLSTPVVELDESSKSERRLVESSIFGRHQPLEFNLLHHAFEDYARRQPHLRAVEYDDASLSYAELNAQASATAADLAALGVCVGSRVAVIMERCLELSIGFLSALKVGGAIMALDATMPANRLSFVLSDANAKAVVTTADHRERIQEMDLSIPVLYIDSDDLARSTKSFEPTANHVATSANEAYIVYTSGSTGKPKGVPVLHAAATNVMLNTASLSGISEGVRVLQFMAIGFDMCQWELWASLSFGATVVFRQGDVADCVSNVDVLMCTPTALGLLGEPTAFPNLKYVGVAGESVPTPLKDLWCPHVRFINCYGPAECYITHFVELTLESPVTVGKPIENIHCYVLDHEQRPVPVGVVGEIYLGGICVSPGYINLADETAKRFMRDPFASSSTGTMYRSGDLGRLLPTGNVEILGRQDSQVKLKGYRIELDEVSEAMLQHPHVVSAAAIVKDKTHLVGYFSPATVNLEELREIVASQLPVYMIPAVWVGLDELPQNANGKIDKKVLEAQDIVLQVDPLETDIEHQLAAVWADVLHVNVHEIGRNTSFFALGGDSLSVIKVVAACKKIGLHLTTGHLLKTLLLSRVAAGVTQKEAPVQSWPQACVPDAIANEVHQQWSASLQLTDYAVYPVTPLQGGMVYATVQDNKAYMHQSIMRLDATFDADKLVAAYETLAEHRDIVRTTFVTTTQGIYQVIRRDTLDLEVARVPAFTLHEFLYMDRARGFEIGDKYFVRLAIVETETEQHAVLSIHHALYDGWSFSMLMNDLFDAVHGHALVDRPSFCHVVDFIEAQDKADTETFWRTYLSGITSSPLGTSATKVEDLPSGELSLASAVPLTQLTRVAQKAGVTVAELAKLAWAATLRKYTRQNDVVFGQVMANRDIPVKHADRILGPMISTIPFRVQFDDTQPVQSLVDALSTQRASMLTHAHANLVDIKRWSQVEGDLLDTLFVFQNLPDSAPANDNDPIHVLPHVKSIHSMEYTFELIVEPTATSLNLQAMYKAGAISWQQAHWMLEEFDFTLGLLFNGLKASATVSTLWSLSPTQTKMVQGASFGTQVPLPFELVHHGFESQAAMQPHARALEFEDQWLSYGELNQQANVVAHDLAELGVCVGSRVTVIMGRCLEFSIGLVATSKAGAAVMPLDASFPAQRLAFVLTDANAAAIITTETHRARVEEMGLDIPVIYIKSSELKQSSATFKPSPKHIATRHDEAFIVYTSGSTGKPKGVPVLHGGAVNTITYTAPVAMITKGTRVMQFMALGFDACQWEHWTTFAAGATLVFRTDNLMEVISTIDVFMVTPTGLGLLGQPSTYPNLKCVCVAGEAIPTQLKDLWAPHVRFINVYGPSECAITTNFVELTVDTAVSVGAPFQNVNFYVLDVNQRFVPVGVAGEVYLGGGCISVGYINLQDQTEERFLVDPFTKEHGRMFRSGDLGRLLPNGTFEIMGRQDSQVKLKGYRIELDEVAEAMVQHPDVKSAAALVKNKTHLVGYFTPASVNLNELQATMSALLPVYMIPAVWKALDVMPTNVNGKIDKLALAAMDVDMDVEELETDVERNMAQVWAQVLDVDVAEIGRQSSFFALGGDSITVIRVVAACKQAGLRITAAQLLKESILWRAASAAANQNQTEVSWPSVSLPQDVIVSVADEWSELLHLDEFIVYPVTPLQAGMVYATVNDREAYAMQNTMKISADFDTDKLCAAFRALVQHHDILRTTFVTSSTGIYQVIRMDIADLEVSHKSVATIDEFLSADLARGFEIGAKYFVRFAIVDTKADKYGVMTIHHALYDGWSIAMLMGDLFDTLRGHAITDRPSFRGVVDYIEAQDKNVTADYWRSYLAGVEYFPVGSNNASQMLQQATETPLMLNTHTTVAQLTKVAQRAGVTAAELAKLAWAATLRKYTRQNDVVFGQVLANREIPVKDADKIPGPLLATIPCRVQFDDTVSIQALLDGIQSERGSTLAHSHVSLIDIKRWSQVEGELFDTLFTFQNAPETVAEFDGGHIQVVECATIPLHSVEYAFDMTVELTTSSLAIHAQYKPDVLTWQQARWILDEYDYTLTQLCNVVDTHAPVADLWGLSSVQTTLIESACFGPTAPLPFDLLHHAFEAIAATHPNVRALEFGDKALTYDQVNTQANTVAFELAALGVCVGSRVAVAMQRSLEFPIGLLAALKVGAAMMPLDATFPAARLSGMLADADVAAIISTEGHRDRMLEMNLSVPVVYISSRDLAASPRRFEPQAQHIATKHDEAYVVYTSGSTGKPKGVPTLHVGAVNLVSFPFCAAAYRVGSRVMQFLSIGFDWCQEEIWKTLSHGATLVLRGENVLETIHKVDALAITSTGLGLLGDPKQYPNLKFIEVGGEAISSALKDLWCPYVDLYNTYGPSECSSTTHSILLSVDAPINIGKPTKNINSYILDDAHRTVPVGVVGEMYLGGIGVSPGYLNLADQTAERFLVDPFVGHGRMYKTGDLARLLPNGQFEILGRQDSQVKLKGYRIELDEVAEAMMQHALVTAAAAIVKDKTYLVGYFTPADLDVDELQETVASQLPVYMVPSVWVGLDTMPQNTNGKIDKKALEARDIVVQVDALETEAEMQMAAVWAHVLDVELSEIGRNMSFFSLGGDSISVIKVVAACKKAGLGITAGQLLKESILWRVASVVANNQIDISWPVVSLPQDVAQSVAQDWTTTLCLNEFVVYPVTPLQAGMVYATVNSRAAYVAQNSFKLTGSWNADKLSSAFSQIVSRHDILRTTFVTSPTGIYQIIRQDIVDLDVARTTVSTIEQFLADDQVRGFAIGDKYFVRLTIVTAKSEEYAVLTIHHALYDGWSLSMVLDDLFDTYSGKTTPSRPSFCRIVDYIEAQDKASTEAFWRSYLAGVVSSPIGASTTPQDNCEDELSIETTLSIADMSYAAQSVGITIAELSKLAWAVTLRKYTRQNNVVFGQVMANRDIPVKDADQILGPLINTVPYKVTFDDDLPIESLAEDIQSQRGSMMPFSHASLIDIKRWSQVEGELFDTLFAYQNLPEVDAENDLPEIMESGVDTLHSKAYTFEMIVEPSATHLIAHALYKPTSISWKQARLLLEEFDFTLMQLCDLFDTETNVSALWELSPTQEDMIELASFGTEVALPFELLHHGFESQAAMQPHARAIEFEDQWLSYGELNQQANVVAHDLAALGVCVGSRVTVIMGRCLEFSIGLVATSKAGAAVMPLDASFPAQRLAFVLTDAN</sequence>
<evidence type="ECO:0000256" key="1">
    <source>
        <dbReference type="ARBA" id="ARBA00022450"/>
    </source>
</evidence>
<evidence type="ECO:0000259" key="4">
    <source>
        <dbReference type="PROSITE" id="PS50075"/>
    </source>
</evidence>
<dbReference type="SUPFAM" id="SSF47336">
    <property type="entry name" value="ACP-like"/>
    <property type="match status" value="4"/>
</dbReference>
<dbReference type="CDD" id="cd05930">
    <property type="entry name" value="A_NRPS"/>
    <property type="match status" value="4"/>
</dbReference>
<dbReference type="GO" id="GO:0043041">
    <property type="term" value="P:amino acid activation for nonribosomal peptide biosynthetic process"/>
    <property type="evidence" value="ECO:0007669"/>
    <property type="project" value="TreeGrafter"/>
</dbReference>
<organism evidence="5">
    <name type="scientific">Aphanomyces stellatus</name>
    <dbReference type="NCBI Taxonomy" id="120398"/>
    <lineage>
        <taxon>Eukaryota</taxon>
        <taxon>Sar</taxon>
        <taxon>Stramenopiles</taxon>
        <taxon>Oomycota</taxon>
        <taxon>Saprolegniomycetes</taxon>
        <taxon>Saprolegniales</taxon>
        <taxon>Verrucalvaceae</taxon>
        <taxon>Aphanomyces</taxon>
    </lineage>
</organism>
<dbReference type="InterPro" id="IPR010071">
    <property type="entry name" value="AA_adenyl_dom"/>
</dbReference>
<dbReference type="Gene3D" id="3.40.50.980">
    <property type="match status" value="2"/>
</dbReference>
<dbReference type="InterPro" id="IPR001242">
    <property type="entry name" value="Condensation_dom"/>
</dbReference>
<dbReference type="InterPro" id="IPR036736">
    <property type="entry name" value="ACP-like_sf"/>
</dbReference>
<dbReference type="GO" id="GO:0044550">
    <property type="term" value="P:secondary metabolite biosynthetic process"/>
    <property type="evidence" value="ECO:0007669"/>
    <property type="project" value="TreeGrafter"/>
</dbReference>
<dbReference type="GO" id="GO:0031177">
    <property type="term" value="F:phosphopantetheine binding"/>
    <property type="evidence" value="ECO:0007669"/>
    <property type="project" value="InterPro"/>
</dbReference>